<dbReference type="PRINTS" id="PR00883">
    <property type="entry name" value="NUCLEARHMG"/>
</dbReference>
<dbReference type="GO" id="GO:0000398">
    <property type="term" value="P:mRNA splicing, via spliceosome"/>
    <property type="evidence" value="ECO:0007669"/>
    <property type="project" value="UniProtKB-UniRule"/>
</dbReference>
<reference evidence="9" key="2">
    <citation type="submission" date="2015-06" db="UniProtKB">
        <authorList>
            <consortium name="EnsemblMetazoa"/>
        </authorList>
    </citation>
    <scope>IDENTIFICATION</scope>
</reference>
<dbReference type="InterPro" id="IPR018492">
    <property type="entry name" value="Ribosomal_eL8/Nhp2"/>
</dbReference>
<dbReference type="PANTHER" id="PTHR23105">
    <property type="entry name" value="RIBOSOMAL PROTEIN L7AE FAMILY MEMBER"/>
    <property type="match status" value="1"/>
</dbReference>
<evidence type="ECO:0000256" key="1">
    <source>
        <dbReference type="ARBA" id="ARBA00004604"/>
    </source>
</evidence>
<dbReference type="EMBL" id="CAEY01000341">
    <property type="status" value="NOT_ANNOTATED_CDS"/>
    <property type="molecule type" value="Genomic_DNA"/>
</dbReference>
<dbReference type="OrthoDB" id="5364946at2759"/>
<dbReference type="Pfam" id="PF01248">
    <property type="entry name" value="Ribosomal_L7Ae"/>
    <property type="match status" value="1"/>
</dbReference>
<evidence type="ECO:0000256" key="7">
    <source>
        <dbReference type="SAM" id="MobiDB-lite"/>
    </source>
</evidence>
<keyword evidence="4 6" id="KW-0539">Nucleus</keyword>
<dbReference type="Gene3D" id="3.30.1330.30">
    <property type="match status" value="1"/>
</dbReference>
<comment type="similarity">
    <text evidence="2 6">Belongs to the eukaryotic ribosomal protein eL8 family.</text>
</comment>
<evidence type="ECO:0000256" key="5">
    <source>
        <dbReference type="ARBA" id="ARBA00023274"/>
    </source>
</evidence>
<protein>
    <recommendedName>
        <fullName evidence="6">H/ACA ribonucleoprotein complex subunit 2</fullName>
    </recommendedName>
    <alternativeName>
        <fullName evidence="6">Nucleolar protein family A member 2</fullName>
    </alternativeName>
</protein>
<dbReference type="KEGG" id="tut:107366166"/>
<proteinExistence type="inferred from homology"/>
<evidence type="ECO:0000313" key="10">
    <source>
        <dbReference type="Proteomes" id="UP000015104"/>
    </source>
</evidence>
<comment type="function">
    <text evidence="6">Common component of the spliceosome and rRNA processing machinery.</text>
</comment>
<dbReference type="STRING" id="32264.T1KPX9"/>
<evidence type="ECO:0000259" key="8">
    <source>
        <dbReference type="Pfam" id="PF01248"/>
    </source>
</evidence>
<dbReference type="eggNOG" id="KOG3167">
    <property type="taxonomic scope" value="Eukaryota"/>
</dbReference>
<dbReference type="OMA" id="EDNYEAR"/>
<comment type="function">
    <text evidence="6">Required for ribosome biogenesis. Part of a complex which catalyzes pseudouridylation of rRNA. This involves the isomerization of uridine such that the ribose is subsequently attached to C5, instead of the normal N1. Pseudouridine ('psi') residues may serve to stabilize the conformation of rRNAs.</text>
</comment>
<dbReference type="GO" id="GO:0031429">
    <property type="term" value="C:box H/ACA snoRNP complex"/>
    <property type="evidence" value="ECO:0007669"/>
    <property type="project" value="UniProtKB-UniRule"/>
</dbReference>
<organism evidence="9 10">
    <name type="scientific">Tetranychus urticae</name>
    <name type="common">Two-spotted spider mite</name>
    <dbReference type="NCBI Taxonomy" id="32264"/>
    <lineage>
        <taxon>Eukaryota</taxon>
        <taxon>Metazoa</taxon>
        <taxon>Ecdysozoa</taxon>
        <taxon>Arthropoda</taxon>
        <taxon>Chelicerata</taxon>
        <taxon>Arachnida</taxon>
        <taxon>Acari</taxon>
        <taxon>Acariformes</taxon>
        <taxon>Trombidiformes</taxon>
        <taxon>Prostigmata</taxon>
        <taxon>Eleutherengona</taxon>
        <taxon>Raphignathae</taxon>
        <taxon>Tetranychoidea</taxon>
        <taxon>Tetranychidae</taxon>
        <taxon>Tetranychus</taxon>
    </lineage>
</organism>
<evidence type="ECO:0000256" key="4">
    <source>
        <dbReference type="ARBA" id="ARBA00023242"/>
    </source>
</evidence>
<comment type="subcellular location">
    <subcellularLocation>
        <location evidence="1 6">Nucleus</location>
        <location evidence="1 6">Nucleolus</location>
    </subcellularLocation>
</comment>
<keyword evidence="3 6" id="KW-0694">RNA-binding</keyword>
<dbReference type="AlphaFoldDB" id="T1KPX9"/>
<sequence>MKRPAETTADEVQDESALKKTRLDENGDTTSDPASIVNLAYEDKLNYVSVIAKPMASRKMTKKLLKLTKKAAKKKGIVAGLKNVQKQIRRGDKGIIVIAGDVTPIDVISHLPVLCEENDIPFAFVPLRYDISAAMGVKRPCVMVMIRKNEAYDELYESCLTLVKSLPLPSQCIEQVE</sequence>
<feature type="compositionally biased region" description="Basic and acidic residues" evidence="7">
    <location>
        <begin position="16"/>
        <end position="25"/>
    </location>
</feature>
<evidence type="ECO:0000256" key="3">
    <source>
        <dbReference type="ARBA" id="ARBA00022884"/>
    </source>
</evidence>
<dbReference type="InterPro" id="IPR002415">
    <property type="entry name" value="H/ACA_rnp_Nhp2-like"/>
</dbReference>
<dbReference type="InterPro" id="IPR004038">
    <property type="entry name" value="Ribosomal_eL8/eL30/eS12/Gad45"/>
</dbReference>
<dbReference type="EnsemblMetazoa" id="tetur17g02100.1">
    <property type="protein sequence ID" value="tetur17g02100.1"/>
    <property type="gene ID" value="tetur17g02100"/>
</dbReference>
<feature type="region of interest" description="Disordered" evidence="7">
    <location>
        <begin position="1"/>
        <end position="30"/>
    </location>
</feature>
<dbReference type="InterPro" id="IPR050257">
    <property type="entry name" value="eL8/uL1-like"/>
</dbReference>
<keyword evidence="5 6" id="KW-0687">Ribonucleoprotein</keyword>
<keyword evidence="10" id="KW-1185">Reference proteome</keyword>
<evidence type="ECO:0000313" key="9">
    <source>
        <dbReference type="EnsemblMetazoa" id="tetur17g02100.1"/>
    </source>
</evidence>
<dbReference type="HOGENOM" id="CLU_084513_1_0_1"/>
<dbReference type="Proteomes" id="UP000015104">
    <property type="component" value="Unassembled WGS sequence"/>
</dbReference>
<reference evidence="10" key="1">
    <citation type="submission" date="2011-08" db="EMBL/GenBank/DDBJ databases">
        <authorList>
            <person name="Rombauts S."/>
        </authorList>
    </citation>
    <scope>NUCLEOTIDE SEQUENCE</scope>
    <source>
        <strain evidence="10">London</strain>
    </source>
</reference>
<dbReference type="PRINTS" id="PR00881">
    <property type="entry name" value="L7ARS6FAMILY"/>
</dbReference>
<dbReference type="InterPro" id="IPR029064">
    <property type="entry name" value="Ribosomal_eL30-like_sf"/>
</dbReference>
<dbReference type="GO" id="GO:0031120">
    <property type="term" value="P:snRNA pseudouridine synthesis"/>
    <property type="evidence" value="ECO:0007669"/>
    <property type="project" value="UniProtKB-UniRule"/>
</dbReference>
<accession>T1KPX9</accession>
<feature type="domain" description="Ribosomal protein eL8/eL30/eS12/Gadd45" evidence="8">
    <location>
        <begin position="63"/>
        <end position="155"/>
    </location>
</feature>
<evidence type="ECO:0000256" key="2">
    <source>
        <dbReference type="ARBA" id="ARBA00007337"/>
    </source>
</evidence>
<name>T1KPX9_TETUR</name>
<evidence type="ECO:0000256" key="6">
    <source>
        <dbReference type="RuleBase" id="RU366039"/>
    </source>
</evidence>
<dbReference type="GO" id="GO:0003723">
    <property type="term" value="F:RNA binding"/>
    <property type="evidence" value="ECO:0007669"/>
    <property type="project" value="UniProtKB-UniRule"/>
</dbReference>
<gene>
    <name evidence="9" type="primary">107366166</name>
</gene>
<dbReference type="SUPFAM" id="SSF55315">
    <property type="entry name" value="L30e-like"/>
    <property type="match status" value="1"/>
</dbReference>